<comment type="caution">
    <text evidence="2">The sequence shown here is derived from an EMBL/GenBank/DDBJ whole genome shotgun (WGS) entry which is preliminary data.</text>
</comment>
<proteinExistence type="predicted"/>
<protein>
    <submittedName>
        <fullName evidence="2">DUF3263 domain-containing protein</fullName>
    </submittedName>
</protein>
<reference evidence="2 3" key="1">
    <citation type="submission" date="2019-09" db="EMBL/GenBank/DDBJ databases">
        <title>Phylogeny of genus Pseudoclavibacter and closely related genus.</title>
        <authorList>
            <person name="Li Y."/>
        </authorList>
    </citation>
    <scope>NUCLEOTIDE SEQUENCE [LARGE SCALE GENOMIC DNA]</scope>
    <source>
        <strain evidence="2 3">EGI 60007</strain>
    </source>
</reference>
<dbReference type="InterPro" id="IPR021678">
    <property type="entry name" value="DUF3263"/>
</dbReference>
<evidence type="ECO:0000256" key="1">
    <source>
        <dbReference type="SAM" id="MobiDB-lite"/>
    </source>
</evidence>
<name>A0A6H9WUF7_9MICO</name>
<dbReference type="EMBL" id="WBJY01000001">
    <property type="protein sequence ID" value="KAB1650497.1"/>
    <property type="molecule type" value="Genomic_DNA"/>
</dbReference>
<accession>A0A6H9WUF7</accession>
<dbReference type="Pfam" id="PF11662">
    <property type="entry name" value="DUF3263"/>
    <property type="match status" value="1"/>
</dbReference>
<dbReference type="Proteomes" id="UP000431744">
    <property type="component" value="Unassembled WGS sequence"/>
</dbReference>
<feature type="region of interest" description="Disordered" evidence="1">
    <location>
        <begin position="79"/>
        <end position="102"/>
    </location>
</feature>
<sequence length="102" mass="11509">MEAAQRSAAPELTSFEREVLAFEAAHPRHSSAKEDAIRRRFNRSVAQYYQILATLIEAPAALAHDPLVVARLRRVRDARAAERDERRAQRRSSAASGRTKAR</sequence>
<dbReference type="AlphaFoldDB" id="A0A6H9WUF7"/>
<evidence type="ECO:0000313" key="2">
    <source>
        <dbReference type="EMBL" id="KAB1650497.1"/>
    </source>
</evidence>
<gene>
    <name evidence="2" type="ORF">F8O04_03880</name>
</gene>
<evidence type="ECO:0000313" key="3">
    <source>
        <dbReference type="Proteomes" id="UP000431744"/>
    </source>
</evidence>
<organism evidence="2 3">
    <name type="scientific">Pseudoclavibacter endophyticus</name>
    <dbReference type="NCBI Taxonomy" id="1778590"/>
    <lineage>
        <taxon>Bacteria</taxon>
        <taxon>Bacillati</taxon>
        <taxon>Actinomycetota</taxon>
        <taxon>Actinomycetes</taxon>
        <taxon>Micrococcales</taxon>
        <taxon>Microbacteriaceae</taxon>
        <taxon>Pseudoclavibacter</taxon>
    </lineage>
</organism>
<keyword evidence="3" id="KW-1185">Reference proteome</keyword>
<dbReference type="OrthoDB" id="3268863at2"/>